<reference evidence="1" key="1">
    <citation type="submission" date="2017-12" db="EMBL/GenBank/DDBJ databases">
        <authorList>
            <person name="Barbosa P."/>
            <person name="Usie A."/>
            <person name="Ramos A.M."/>
        </authorList>
    </citation>
    <scope>NUCLEOTIDE SEQUENCE</scope>
    <source>
        <strain evidence="1">HL8</strain>
        <tissue evidence="1">Leaves</tissue>
    </source>
</reference>
<reference evidence="1" key="3">
    <citation type="submission" date="2023-07" db="EMBL/GenBank/DDBJ databases">
        <title>An improved reference 1 genome and first organelle genomes of Quercus suber.</title>
        <authorList>
            <consortium name="Genosuber Consortium"/>
            <person name="Usie A."/>
            <person name="Serra O."/>
            <person name="Barros P."/>
        </authorList>
    </citation>
    <scope>NUCLEOTIDE SEQUENCE</scope>
    <source>
        <strain evidence="1">HL8</strain>
        <tissue evidence="1">Leaves</tissue>
    </source>
</reference>
<dbReference type="AlphaFoldDB" id="A0AAW0M3P1"/>
<name>A0AAW0M3P1_QUESU</name>
<accession>A0AAW0M3P1</accession>
<organism evidence="1">
    <name type="scientific">Quercus suber</name>
    <name type="common">Cork oak</name>
    <dbReference type="NCBI Taxonomy" id="58331"/>
    <lineage>
        <taxon>Eukaryota</taxon>
        <taxon>Viridiplantae</taxon>
        <taxon>Streptophyta</taxon>
        <taxon>Embryophyta</taxon>
        <taxon>Tracheophyta</taxon>
        <taxon>Spermatophyta</taxon>
        <taxon>Magnoliopsida</taxon>
        <taxon>eudicotyledons</taxon>
        <taxon>Gunneridae</taxon>
        <taxon>Pentapetalae</taxon>
        <taxon>rosids</taxon>
        <taxon>fabids</taxon>
        <taxon>Fagales</taxon>
        <taxon>Fagaceae</taxon>
        <taxon>Quercus</taxon>
    </lineage>
</organism>
<reference evidence="1" key="2">
    <citation type="journal article" date="2018" name="Sci. Data">
        <title>The draft genome sequence of cork oak.</title>
        <authorList>
            <person name="Ramos A.M."/>
            <person name="Usie A."/>
            <person name="Barbosa P."/>
            <person name="Barros P.M."/>
            <person name="Capote T."/>
            <person name="Chaves I."/>
            <person name="Simoes F."/>
            <person name="Abreu I."/>
            <person name="Carrasquinho I."/>
            <person name="Faro C."/>
            <person name="Guimaraes J.B."/>
            <person name="Mendonca D."/>
            <person name="Nobrega F."/>
            <person name="Rodrigues L."/>
            <person name="Saibo N.J.M."/>
            <person name="Varela M.C."/>
            <person name="Egas C."/>
            <person name="Matos J."/>
            <person name="Miguel C.M."/>
            <person name="Oliveira M.M."/>
            <person name="Ricardo C.P."/>
            <person name="Goncalves S."/>
        </authorList>
    </citation>
    <scope>NUCLEOTIDE SEQUENCE [LARGE SCALE GENOMIC DNA]</scope>
    <source>
        <strain evidence="1">HL8</strain>
    </source>
</reference>
<proteinExistence type="predicted"/>
<dbReference type="Gene3D" id="3.90.25.10">
    <property type="entry name" value="UDP-galactose 4-epimerase, domain 1"/>
    <property type="match status" value="1"/>
</dbReference>
<evidence type="ECO:0000313" key="1">
    <source>
        <dbReference type="EMBL" id="KAK7857359.1"/>
    </source>
</evidence>
<protein>
    <submittedName>
        <fullName evidence="1">Isoflavone reductase like protein pcber1</fullName>
    </submittedName>
</protein>
<comment type="caution">
    <text evidence="1">The sequence shown here is derived from an EMBL/GenBank/DDBJ whole genome shotgun (WGS) entry which is preliminary data.</text>
</comment>
<sequence length="209" mass="24084">MGLDPSLMSPVLKPCCHDSQRLFGQMLKLECGCLDLVLMVGLDPSVMKPCCHDLQRPFGQMLKLEYGCLDVVQMVGLDPFVVSLRRGLWHLYHQSVEQNWKSHSYSYNDLLSLWENKIGKTLKRIYLPEEQLLKNVKDPGFHVAWWLDTLDVFLPVLSCHKCITQGFDFMHLTSTGPKIDLKCVRLIKALLMDDNNWHALENVIMELLN</sequence>
<gene>
    <name evidence="1" type="primary">PCBER1_0</name>
    <name evidence="1" type="ORF">CFP56_018632</name>
</gene>
<dbReference type="EMBL" id="PKMF04000028">
    <property type="protein sequence ID" value="KAK7857359.1"/>
    <property type="molecule type" value="Genomic_DNA"/>
</dbReference>